<evidence type="ECO:0000313" key="1">
    <source>
        <dbReference type="EMBL" id="HHS52470.1"/>
    </source>
</evidence>
<name>A0A7C6A9B3_UNCW3</name>
<sequence length="250" mass="30191">MSKSREKFFSLVLLLAIFFKALIANDELNLILDGIFQKQEKMNREISDVTFDVYYTYLETKDNNKIEKSIKAWRRVFMQEFENQQHKFLAMIENNRRLNPAEMEKNIREWRKYEKMIKNTKLPFNPKFSAYYNYYLSDSINYDTGKVWKIGFKPKRQKAGLVQGFAYILKQDTNVIQLNFVPVKLPAILRNFKIQIDYSKQNSFWLPNKFSLEMEIVVKIIATLYKRNIYIQEEYYNYQFNQGIDVFELK</sequence>
<comment type="caution">
    <text evidence="1">The sequence shown here is derived from an EMBL/GenBank/DDBJ whole genome shotgun (WGS) entry which is preliminary data.</text>
</comment>
<protein>
    <submittedName>
        <fullName evidence="1">Uncharacterized protein</fullName>
    </submittedName>
</protein>
<accession>A0A7C6A9B3</accession>
<dbReference type="EMBL" id="DTLI01000153">
    <property type="protein sequence ID" value="HHS52470.1"/>
    <property type="molecule type" value="Genomic_DNA"/>
</dbReference>
<gene>
    <name evidence="1" type="ORF">ENW73_06355</name>
</gene>
<reference evidence="1" key="1">
    <citation type="journal article" date="2020" name="mSystems">
        <title>Genome- and Community-Level Interaction Insights into Carbon Utilization and Element Cycling Functions of Hydrothermarchaeota in Hydrothermal Sediment.</title>
        <authorList>
            <person name="Zhou Z."/>
            <person name="Liu Y."/>
            <person name="Xu W."/>
            <person name="Pan J."/>
            <person name="Luo Z.H."/>
            <person name="Li M."/>
        </authorList>
    </citation>
    <scope>NUCLEOTIDE SEQUENCE [LARGE SCALE GENOMIC DNA]</scope>
    <source>
        <strain evidence="1">SpSt-876</strain>
    </source>
</reference>
<dbReference type="AlphaFoldDB" id="A0A7C6A9B3"/>
<proteinExistence type="predicted"/>
<organism evidence="1">
    <name type="scientific">candidate division WOR-3 bacterium</name>
    <dbReference type="NCBI Taxonomy" id="2052148"/>
    <lineage>
        <taxon>Bacteria</taxon>
        <taxon>Bacteria division WOR-3</taxon>
    </lineage>
</organism>